<keyword evidence="8" id="KW-1185">Reference proteome</keyword>
<dbReference type="Proteomes" id="UP001217089">
    <property type="component" value="Unassembled WGS sequence"/>
</dbReference>
<proteinExistence type="inferred from homology"/>
<dbReference type="PANTHER" id="PTHR14948:SF25">
    <property type="entry name" value="DUF4190 DOMAIN-CONTAINING PROTEIN"/>
    <property type="match status" value="1"/>
</dbReference>
<accession>A0ABQ9E579</accession>
<evidence type="ECO:0000313" key="8">
    <source>
        <dbReference type="Proteomes" id="UP001217089"/>
    </source>
</evidence>
<dbReference type="Pfam" id="PF04505">
    <property type="entry name" value="CD225"/>
    <property type="match status" value="1"/>
</dbReference>
<evidence type="ECO:0000256" key="1">
    <source>
        <dbReference type="ARBA" id="ARBA00004370"/>
    </source>
</evidence>
<gene>
    <name evidence="7" type="ORF">KUTeg_022961</name>
</gene>
<dbReference type="EMBL" id="JARBDR010000921">
    <property type="protein sequence ID" value="KAJ8298901.1"/>
    <property type="molecule type" value="Genomic_DNA"/>
</dbReference>
<name>A0ABQ9E579_TEGGR</name>
<dbReference type="PANTHER" id="PTHR14948">
    <property type="entry name" value="NG5"/>
    <property type="match status" value="1"/>
</dbReference>
<evidence type="ECO:0000256" key="6">
    <source>
        <dbReference type="SAM" id="Phobius"/>
    </source>
</evidence>
<feature type="transmembrane region" description="Helical" evidence="6">
    <location>
        <begin position="203"/>
        <end position="224"/>
    </location>
</feature>
<evidence type="ECO:0000256" key="2">
    <source>
        <dbReference type="ARBA" id="ARBA00006843"/>
    </source>
</evidence>
<comment type="similarity">
    <text evidence="2">Belongs to the CD225/Dispanin family.</text>
</comment>
<evidence type="ECO:0000256" key="5">
    <source>
        <dbReference type="ARBA" id="ARBA00023136"/>
    </source>
</evidence>
<sequence>MYARKASQNSFVSVDLDSQENVYNVGYDQNNVIQNSDSLTAQYDDNFYQPALQRYTNLGQIRTELNVHAQSARQNAYDKWFNGGLRGSAHIKVHHPSTLSGPPLDQYHAGYDQPLTQIPTFTSNFNVGFSQHRIKDSTSRTTDQPKPAFFKPDKPYSMLIPAFFACICCLPTGICAILAAINAKKAYETGDLVSAQMYTTKTQRLTLASIVIGIMWVTVIIVVLTTKTDMNHS</sequence>
<protein>
    <submittedName>
        <fullName evidence="7">Uncharacterized protein</fullName>
    </submittedName>
</protein>
<keyword evidence="4 6" id="KW-1133">Transmembrane helix</keyword>
<dbReference type="InterPro" id="IPR007593">
    <property type="entry name" value="CD225/Dispanin_fam"/>
</dbReference>
<evidence type="ECO:0000313" key="7">
    <source>
        <dbReference type="EMBL" id="KAJ8298901.1"/>
    </source>
</evidence>
<reference evidence="7 8" key="1">
    <citation type="submission" date="2022-12" db="EMBL/GenBank/DDBJ databases">
        <title>Chromosome-level genome of Tegillarca granosa.</title>
        <authorList>
            <person name="Kim J."/>
        </authorList>
    </citation>
    <scope>NUCLEOTIDE SEQUENCE [LARGE SCALE GENOMIC DNA]</scope>
    <source>
        <strain evidence="7">Teg-2019</strain>
        <tissue evidence="7">Adductor muscle</tissue>
    </source>
</reference>
<keyword evidence="3 6" id="KW-0812">Transmembrane</keyword>
<comment type="caution">
    <text evidence="7">The sequence shown here is derived from an EMBL/GenBank/DDBJ whole genome shotgun (WGS) entry which is preliminary data.</text>
</comment>
<keyword evidence="5 6" id="KW-0472">Membrane</keyword>
<comment type="subcellular location">
    <subcellularLocation>
        <location evidence="1">Membrane</location>
    </subcellularLocation>
</comment>
<evidence type="ECO:0000256" key="4">
    <source>
        <dbReference type="ARBA" id="ARBA00022989"/>
    </source>
</evidence>
<dbReference type="InterPro" id="IPR051423">
    <property type="entry name" value="CD225/Dispanin"/>
</dbReference>
<organism evidence="7 8">
    <name type="scientific">Tegillarca granosa</name>
    <name type="common">Malaysian cockle</name>
    <name type="synonym">Anadara granosa</name>
    <dbReference type="NCBI Taxonomy" id="220873"/>
    <lineage>
        <taxon>Eukaryota</taxon>
        <taxon>Metazoa</taxon>
        <taxon>Spiralia</taxon>
        <taxon>Lophotrochozoa</taxon>
        <taxon>Mollusca</taxon>
        <taxon>Bivalvia</taxon>
        <taxon>Autobranchia</taxon>
        <taxon>Pteriomorphia</taxon>
        <taxon>Arcoida</taxon>
        <taxon>Arcoidea</taxon>
        <taxon>Arcidae</taxon>
        <taxon>Tegillarca</taxon>
    </lineage>
</organism>
<evidence type="ECO:0000256" key="3">
    <source>
        <dbReference type="ARBA" id="ARBA00022692"/>
    </source>
</evidence>
<feature type="transmembrane region" description="Helical" evidence="6">
    <location>
        <begin position="159"/>
        <end position="183"/>
    </location>
</feature>